<dbReference type="SMART" id="SM00212">
    <property type="entry name" value="UBCc"/>
    <property type="match status" value="1"/>
</dbReference>
<evidence type="ECO:0000313" key="3">
    <source>
        <dbReference type="EMBL" id="CAE7466252.1"/>
    </source>
</evidence>
<dbReference type="EMBL" id="CAJNJA010020875">
    <property type="protein sequence ID" value="CAE7466252.1"/>
    <property type="molecule type" value="Genomic_DNA"/>
</dbReference>
<feature type="domain" description="UBC core" evidence="2">
    <location>
        <begin position="382"/>
        <end position="541"/>
    </location>
</feature>
<dbReference type="SUPFAM" id="SSF54495">
    <property type="entry name" value="UBC-like"/>
    <property type="match status" value="1"/>
</dbReference>
<accession>A0A812S9E4</accession>
<dbReference type="InterPro" id="IPR016135">
    <property type="entry name" value="UBQ-conjugating_enzyme/RWD"/>
</dbReference>
<name>A0A812S9E4_9DINO</name>
<dbReference type="InterPro" id="IPR050113">
    <property type="entry name" value="Ub_conjugating_enzyme"/>
</dbReference>
<dbReference type="PROSITE" id="PS50127">
    <property type="entry name" value="UBC_2"/>
    <property type="match status" value="1"/>
</dbReference>
<dbReference type="CDD" id="cd23814">
    <property type="entry name" value="UEV_AKTIP"/>
    <property type="match status" value="1"/>
</dbReference>
<dbReference type="PANTHER" id="PTHR24067">
    <property type="entry name" value="UBIQUITIN-CONJUGATING ENZYME E2"/>
    <property type="match status" value="1"/>
</dbReference>
<proteinExistence type="predicted"/>
<dbReference type="OrthoDB" id="5596422at2759"/>
<dbReference type="InterPro" id="IPR000608">
    <property type="entry name" value="UBC"/>
</dbReference>
<reference evidence="3" key="1">
    <citation type="submission" date="2021-02" db="EMBL/GenBank/DDBJ databases">
        <authorList>
            <person name="Dougan E. K."/>
            <person name="Rhodes N."/>
            <person name="Thang M."/>
            <person name="Chan C."/>
        </authorList>
    </citation>
    <scope>NUCLEOTIDE SEQUENCE</scope>
</reference>
<dbReference type="Gene3D" id="3.10.110.10">
    <property type="entry name" value="Ubiquitin Conjugating Enzyme"/>
    <property type="match status" value="1"/>
</dbReference>
<gene>
    <name evidence="3" type="ORF">SNEC2469_LOCUS13093</name>
</gene>
<feature type="region of interest" description="Disordered" evidence="1">
    <location>
        <begin position="81"/>
        <end position="111"/>
    </location>
</feature>
<evidence type="ECO:0000256" key="1">
    <source>
        <dbReference type="SAM" id="MobiDB-lite"/>
    </source>
</evidence>
<comment type="caution">
    <text evidence="3">The sequence shown here is derived from an EMBL/GenBank/DDBJ whole genome shotgun (WGS) entry which is preliminary data.</text>
</comment>
<evidence type="ECO:0000313" key="4">
    <source>
        <dbReference type="Proteomes" id="UP000601435"/>
    </source>
</evidence>
<feature type="compositionally biased region" description="Basic and acidic residues" evidence="1">
    <location>
        <begin position="94"/>
        <end position="105"/>
    </location>
</feature>
<dbReference type="Pfam" id="PF00179">
    <property type="entry name" value="UQ_con"/>
    <property type="match status" value="1"/>
</dbReference>
<dbReference type="AlphaFoldDB" id="A0A812S9E4"/>
<dbReference type="Proteomes" id="UP000601435">
    <property type="component" value="Unassembled WGS sequence"/>
</dbReference>
<feature type="region of interest" description="Disordered" evidence="1">
    <location>
        <begin position="1"/>
        <end position="22"/>
    </location>
</feature>
<sequence length="652" mass="71020">MFHECGGRGKVEEDEALQRRKSTGGAVLAFERSFKGKGDSAVLASSDCLCRLAEAVPCGKWNSQHKQTCTATSRIPRAMAPSAKRPAANVAAPEAKKPCVQEKGSEGAQVNSDSLQDTLGCLRSGLKAEVTYAAQVAALKKAADDLMNHWDLLIAEKRFRIAELEAYVHSPDHADPYAHGDEGQASCGVWYFHKKGGSYKSGSFKGMDLACGDKDGNVYAGLLLRSVADAAGKLTEGPCLVVDKILELNGKASIAAFTDGRSAAKLSALDTQGLRLERAEAPRTDPVRCSARVGLVLREEATEDTKGPKTHMQGRPVEFCARPYRFSTAAERLTKFRSGFVATAHLAGVAGADKLGLSDQNFSKYLKAADDGKSQDPSSWVNRKISTQPELCEFIGACHGVLDLLPSGMYVLPCFDSVLTWQGALFIKQGLYKGAVFKFRLVLPEEYPDQGPDLFFTSDVFHPMVDPKTGQVELGSLFPEWRPGRDFAAFALPHLHRAFLRREYFSSNARPALNPEAKQLFISDPAQFAERAKACANKSLLHVYDNASGSSLQFTKGPAEAHDAILEHLKADPSASIEERKTAFVDWFCDHYAHKRTRVGVAQGDAEAETILLDVEASELEFWELMLTMTGFIVCGRVFAAKILKTGRIKGQ</sequence>
<evidence type="ECO:0000259" key="2">
    <source>
        <dbReference type="PROSITE" id="PS50127"/>
    </source>
</evidence>
<protein>
    <recommendedName>
        <fullName evidence="2">UBC core domain-containing protein</fullName>
    </recommendedName>
</protein>
<feature type="compositionally biased region" description="Basic and acidic residues" evidence="1">
    <location>
        <begin position="1"/>
        <end position="11"/>
    </location>
</feature>
<organism evidence="3 4">
    <name type="scientific">Symbiodinium necroappetens</name>
    <dbReference type="NCBI Taxonomy" id="1628268"/>
    <lineage>
        <taxon>Eukaryota</taxon>
        <taxon>Sar</taxon>
        <taxon>Alveolata</taxon>
        <taxon>Dinophyceae</taxon>
        <taxon>Suessiales</taxon>
        <taxon>Symbiodiniaceae</taxon>
        <taxon>Symbiodinium</taxon>
    </lineage>
</organism>
<keyword evidence="4" id="KW-1185">Reference proteome</keyword>